<accession>A0A6P1Q748</accession>
<dbReference type="InterPro" id="IPR024408">
    <property type="entry name" value="Muramidase"/>
</dbReference>
<dbReference type="Gene3D" id="1.10.101.10">
    <property type="entry name" value="PGBD-like superfamily/PGBD"/>
    <property type="match status" value="1"/>
</dbReference>
<dbReference type="Pfam" id="PF11860">
    <property type="entry name" value="Muramidase"/>
    <property type="match status" value="1"/>
</dbReference>
<sequence>MARINESVGKGQRNLYGDVITVQTLLNKNSKITTPGTKLVVDGAIGQKTIARIIMFQKEVVKLLQPDGVISPNGITMRNLVLHSSFHTNMDNSPRANSISHDQYVKAARILSCEVAAIKAVVLSETPRGAFDEKGRPIILYERHYFHCLTKGKYDSNPKISHKSAGGYGKYSEQYIKLYEAIKLDKNAALRSASWGAFQIMGNNYKKAGHHNIESFIEAMNTIEGQLDAFINFILNTPSLKYALQNKQWATFAAIYNGPKYKENNYDVKMARNYRLALELNSY</sequence>
<keyword evidence="3" id="KW-1185">Reference proteome</keyword>
<feature type="domain" description="N-acetylmuramidase" evidence="1">
    <location>
        <begin position="114"/>
        <end position="275"/>
    </location>
</feature>
<organism evidence="2 3">
    <name type="scientific">Mixta intestinalis</name>
    <dbReference type="NCBI Taxonomy" id="1615494"/>
    <lineage>
        <taxon>Bacteria</taxon>
        <taxon>Pseudomonadati</taxon>
        <taxon>Pseudomonadota</taxon>
        <taxon>Gammaproteobacteria</taxon>
        <taxon>Enterobacterales</taxon>
        <taxon>Erwiniaceae</taxon>
        <taxon>Mixta</taxon>
    </lineage>
</organism>
<evidence type="ECO:0000313" key="2">
    <source>
        <dbReference type="EMBL" id="QHM73899.1"/>
    </source>
</evidence>
<dbReference type="RefSeq" id="WP_160623454.1">
    <property type="nucleotide sequence ID" value="NZ_CP028271.1"/>
</dbReference>
<dbReference type="Proteomes" id="UP000464053">
    <property type="component" value="Chromosome"/>
</dbReference>
<dbReference type="InterPro" id="IPR036366">
    <property type="entry name" value="PGBDSf"/>
</dbReference>
<name>A0A6P1Q748_9GAMM</name>
<evidence type="ECO:0000259" key="1">
    <source>
        <dbReference type="Pfam" id="PF11860"/>
    </source>
</evidence>
<dbReference type="EMBL" id="CP028271">
    <property type="protein sequence ID" value="QHM73899.1"/>
    <property type="molecule type" value="Genomic_DNA"/>
</dbReference>
<dbReference type="AlphaFoldDB" id="A0A6P1Q748"/>
<reference evidence="2 3" key="1">
    <citation type="submission" date="2018-03" db="EMBL/GenBank/DDBJ databases">
        <title>Pantoea intestinalis SRCM103226 isolated form the mealworm.</title>
        <authorList>
            <person name="Jeong D.-Y."/>
            <person name="Kim J.W."/>
        </authorList>
    </citation>
    <scope>NUCLEOTIDE SEQUENCE [LARGE SCALE GENOMIC DNA]</scope>
    <source>
        <strain evidence="2 3">SRCM103226</strain>
    </source>
</reference>
<evidence type="ECO:0000313" key="3">
    <source>
        <dbReference type="Proteomes" id="UP000464053"/>
    </source>
</evidence>
<dbReference type="OrthoDB" id="1523598at2"/>
<protein>
    <recommendedName>
        <fullName evidence="1">N-acetylmuramidase domain-containing protein</fullName>
    </recommendedName>
</protein>
<proteinExistence type="predicted"/>
<dbReference type="KEGG" id="mint:C7M51_04260"/>
<gene>
    <name evidence="2" type="ORF">C7M51_04260</name>
</gene>